<gene>
    <name evidence="1" type="ORF">O1611_g3756</name>
</gene>
<name>A0ACC2JQU6_9PEZI</name>
<comment type="caution">
    <text evidence="1">The sequence shown here is derived from an EMBL/GenBank/DDBJ whole genome shotgun (WGS) entry which is preliminary data.</text>
</comment>
<keyword evidence="2" id="KW-1185">Reference proteome</keyword>
<dbReference type="Proteomes" id="UP001153332">
    <property type="component" value="Unassembled WGS sequence"/>
</dbReference>
<reference evidence="1" key="1">
    <citation type="submission" date="2022-12" db="EMBL/GenBank/DDBJ databases">
        <title>Genome Sequence of Lasiodiplodia mahajangana.</title>
        <authorList>
            <person name="Buettner E."/>
        </authorList>
    </citation>
    <scope>NUCLEOTIDE SEQUENCE</scope>
    <source>
        <strain evidence="1">VT137</strain>
    </source>
</reference>
<organism evidence="1 2">
    <name type="scientific">Lasiodiplodia mahajangana</name>
    <dbReference type="NCBI Taxonomy" id="1108764"/>
    <lineage>
        <taxon>Eukaryota</taxon>
        <taxon>Fungi</taxon>
        <taxon>Dikarya</taxon>
        <taxon>Ascomycota</taxon>
        <taxon>Pezizomycotina</taxon>
        <taxon>Dothideomycetes</taxon>
        <taxon>Dothideomycetes incertae sedis</taxon>
        <taxon>Botryosphaeriales</taxon>
        <taxon>Botryosphaeriaceae</taxon>
        <taxon>Lasiodiplodia</taxon>
    </lineage>
</organism>
<evidence type="ECO:0000313" key="1">
    <source>
        <dbReference type="EMBL" id="KAJ8129874.1"/>
    </source>
</evidence>
<dbReference type="EMBL" id="JAPUUL010000637">
    <property type="protein sequence ID" value="KAJ8129874.1"/>
    <property type="molecule type" value="Genomic_DNA"/>
</dbReference>
<proteinExistence type="predicted"/>
<evidence type="ECO:0000313" key="2">
    <source>
        <dbReference type="Proteomes" id="UP001153332"/>
    </source>
</evidence>
<sequence length="304" mass="33229">MRHSGINLAFAALLLSEKCNVVLADISLRPEAEKLVEEHSDRSKSPRAVFVKTDVILWSDLSRMFAVTLEEFGDFDIVCPGAGVYEPHWTNFWHPPGSAGSKDQVDASRYALLDINLTHPIRATQLALSLWLYPRPEGPSKVSKTNPKRVVHISSVAGQIGVFGAPLYGASKFAISGFVRCLAPLEQHVGVRVNAVAPGIVRTPLWVEHPEKSQWLDPGRDAWVTPEEVAAAMMRCVVDPEMASGTILEVGKDVSRRVMARNDPGPDPDPKNGMVASNSGVKGVAEVLNWLGDKEIWGKIDLKL</sequence>
<protein>
    <submittedName>
        <fullName evidence="1">Uncharacterized protein</fullName>
    </submittedName>
</protein>
<accession>A0ACC2JQU6</accession>